<reference evidence="3" key="1">
    <citation type="submission" date="2014-07" db="EMBL/GenBank/DDBJ databases">
        <authorList>
            <person name="Zhang J.E."/>
            <person name="Yang H."/>
            <person name="Guo J."/>
            <person name="Deng Z."/>
            <person name="Luo H."/>
            <person name="Luo M."/>
            <person name="Zhao B."/>
        </authorList>
    </citation>
    <scope>NUCLEOTIDE SEQUENCE</scope>
    <source>
        <strain evidence="3">AM4</strain>
    </source>
</reference>
<proteinExistence type="predicted"/>
<dbReference type="Gene3D" id="3.40.50.410">
    <property type="entry name" value="von Willebrand factor, type A domain"/>
    <property type="match status" value="1"/>
</dbReference>
<organism evidence="3">
    <name type="scientific">Actinomyces succiniciruminis</name>
    <dbReference type="NCBI Taxonomy" id="1522002"/>
    <lineage>
        <taxon>Bacteria</taxon>
        <taxon>Bacillati</taxon>
        <taxon>Actinomycetota</taxon>
        <taxon>Actinomycetes</taxon>
        <taxon>Actinomycetales</taxon>
        <taxon>Actinomycetaceae</taxon>
        <taxon>Actinomyces</taxon>
    </lineage>
</organism>
<keyword evidence="1" id="KW-1133">Transmembrane helix</keyword>
<evidence type="ECO:0000313" key="3">
    <source>
        <dbReference type="EMBL" id="CED91720.1"/>
    </source>
</evidence>
<keyword evidence="1" id="KW-0472">Membrane</keyword>
<sequence length="350" mass="38018">MVMPWLVVLIILAAIAVVALAATGRLPGGRSARRGPAPRRIANSAALLTSAVLRERLTRRRLLYAGMGAVLAVSLAASASLAGRPVERTVRNESLASRDIVLCLDISTSMVTTDSKILDTFAQLLDTFEGERVALVVWNTTAQTIVPLTDDYDLLRDQFNDIADVLDFVPVRGNPALERYYQTFPGTFSDDVLASSLAGDGLASCTLAFDNQVSDRSRSIILATDNQILDPYEQQIYSVSEAADLAQDESIRLFSLFGADPELADPDVSGKDVDEAREDLRDITTEHDGRFYEVDDADAAGQIVQELEADQVDELDTNTQVRVTDVPERAAALLAVFVLAFLAVAAWRRA</sequence>
<dbReference type="SUPFAM" id="SSF53300">
    <property type="entry name" value="vWA-like"/>
    <property type="match status" value="1"/>
</dbReference>
<keyword evidence="1" id="KW-0812">Transmembrane</keyword>
<gene>
    <name evidence="3" type="ORF">AAM4_1888</name>
</gene>
<dbReference type="EMBL" id="LK995520">
    <property type="protein sequence ID" value="CED91720.1"/>
    <property type="molecule type" value="Genomic_DNA"/>
</dbReference>
<protein>
    <submittedName>
        <fullName evidence="3">von Willebrand factor type A domain protein</fullName>
    </submittedName>
</protein>
<feature type="transmembrane region" description="Helical" evidence="1">
    <location>
        <begin position="62"/>
        <end position="82"/>
    </location>
</feature>
<name>A0A1L7RND9_9ACTO</name>
<feature type="transmembrane region" description="Helical" evidence="1">
    <location>
        <begin position="330"/>
        <end position="347"/>
    </location>
</feature>
<accession>A0A1L7RND9</accession>
<dbReference type="AlphaFoldDB" id="A0A1L7RND9"/>
<dbReference type="RefSeq" id="WP_210580683.1">
    <property type="nucleotide sequence ID" value="NZ_LK995520.1"/>
</dbReference>
<evidence type="ECO:0000256" key="1">
    <source>
        <dbReference type="SAM" id="Phobius"/>
    </source>
</evidence>
<dbReference type="InterPro" id="IPR036465">
    <property type="entry name" value="vWFA_dom_sf"/>
</dbReference>
<dbReference type="InterPro" id="IPR002035">
    <property type="entry name" value="VWF_A"/>
</dbReference>
<evidence type="ECO:0000259" key="2">
    <source>
        <dbReference type="PROSITE" id="PS50234"/>
    </source>
</evidence>
<dbReference type="PROSITE" id="PS50234">
    <property type="entry name" value="VWFA"/>
    <property type="match status" value="1"/>
</dbReference>
<feature type="domain" description="VWFA" evidence="2">
    <location>
        <begin position="99"/>
        <end position="307"/>
    </location>
</feature>